<dbReference type="OrthoDB" id="9809583at2"/>
<dbReference type="PANTHER" id="PTHR34154:SF3">
    <property type="entry name" value="ALKALI-SENSITIVE LINKAGE PROTEIN 1"/>
    <property type="match status" value="1"/>
</dbReference>
<dbReference type="AlphaFoldDB" id="A0A0F6W9T7"/>
<dbReference type="EMBL" id="CP011125">
    <property type="protein sequence ID" value="AKF11093.1"/>
    <property type="molecule type" value="Genomic_DNA"/>
</dbReference>
<dbReference type="RefSeq" id="WP_053237994.1">
    <property type="nucleotide sequence ID" value="NZ_CP011125.1"/>
</dbReference>
<evidence type="ECO:0000313" key="3">
    <source>
        <dbReference type="Proteomes" id="UP000034883"/>
    </source>
</evidence>
<dbReference type="PROSITE" id="PS51257">
    <property type="entry name" value="PROKAR_LIPOPROTEIN"/>
    <property type="match status" value="1"/>
</dbReference>
<dbReference type="STRING" id="927083.DB32_008242"/>
<reference evidence="2 3" key="1">
    <citation type="submission" date="2015-03" db="EMBL/GenBank/DDBJ databases">
        <title>Genome assembly of Sandaracinus amylolyticus DSM 53668.</title>
        <authorList>
            <person name="Sharma G."/>
            <person name="Subramanian S."/>
        </authorList>
    </citation>
    <scope>NUCLEOTIDE SEQUENCE [LARGE SCALE GENOMIC DNA]</scope>
    <source>
        <strain evidence="2 3">DSM 53668</strain>
    </source>
</reference>
<dbReference type="Pfam" id="PF11790">
    <property type="entry name" value="Glyco_hydro_cc"/>
    <property type="match status" value="1"/>
</dbReference>
<proteinExistence type="predicted"/>
<dbReference type="InterPro" id="IPR024655">
    <property type="entry name" value="Asl1_glyco_hydro_catalytic"/>
</dbReference>
<protein>
    <submittedName>
        <fullName evidence="2">Putative secreted protein</fullName>
    </submittedName>
</protein>
<dbReference type="InterPro" id="IPR053183">
    <property type="entry name" value="ASL1"/>
</dbReference>
<dbReference type="SUPFAM" id="SSF51445">
    <property type="entry name" value="(Trans)glycosidases"/>
    <property type="match status" value="1"/>
</dbReference>
<name>A0A0F6W9T7_9BACT</name>
<organism evidence="2 3">
    <name type="scientific">Sandaracinus amylolyticus</name>
    <dbReference type="NCBI Taxonomy" id="927083"/>
    <lineage>
        <taxon>Bacteria</taxon>
        <taxon>Pseudomonadati</taxon>
        <taxon>Myxococcota</taxon>
        <taxon>Polyangia</taxon>
        <taxon>Polyangiales</taxon>
        <taxon>Sandaracinaceae</taxon>
        <taxon>Sandaracinus</taxon>
    </lineage>
</organism>
<keyword evidence="3" id="KW-1185">Reference proteome</keyword>
<sequence length="292" mass="32620">MSARWLWALLVVGCACESTPSDDVRDDASTPPVVRGCKRGVAYGHHSIADFAALGPAISWWYNWHHLPDDALRDGSYRAQGVEYVPMVWGRDFDADTHVREIPEGATTLLGFNEPNFASQANLSAADAAALWPEVERIADERGLLLVSPAVNYCGGDCQDTDPFRYLEEFFAACPDCRVDRIAIHVYVGCRPEGDDQARWLIDHVRRYEERFTQPIWLTEFACTDAANVDEQIAFLEDAVAFLESDPRIERYAWFSGRFEGIDHVDLLGADGELTALGRAYVEAPASPDCER</sequence>
<accession>A0A0F6W9T7</accession>
<dbReference type="InterPro" id="IPR017853">
    <property type="entry name" value="GH"/>
</dbReference>
<dbReference type="PANTHER" id="PTHR34154">
    <property type="entry name" value="ALKALI-SENSITIVE LINKAGE PROTEIN 1"/>
    <property type="match status" value="1"/>
</dbReference>
<dbReference type="Proteomes" id="UP000034883">
    <property type="component" value="Chromosome"/>
</dbReference>
<dbReference type="KEGG" id="samy:DB32_008242"/>
<evidence type="ECO:0000313" key="2">
    <source>
        <dbReference type="EMBL" id="AKF11093.1"/>
    </source>
</evidence>
<dbReference type="Gene3D" id="3.20.20.80">
    <property type="entry name" value="Glycosidases"/>
    <property type="match status" value="1"/>
</dbReference>
<dbReference type="GO" id="GO:0071966">
    <property type="term" value="P:fungal-type cell wall polysaccharide metabolic process"/>
    <property type="evidence" value="ECO:0007669"/>
    <property type="project" value="TreeGrafter"/>
</dbReference>
<gene>
    <name evidence="2" type="ORF">DB32_008242</name>
</gene>
<feature type="domain" description="Asl1-like glycosyl hydrolase catalytic" evidence="1">
    <location>
        <begin position="40"/>
        <end position="281"/>
    </location>
</feature>
<evidence type="ECO:0000259" key="1">
    <source>
        <dbReference type="Pfam" id="PF11790"/>
    </source>
</evidence>